<dbReference type="InterPro" id="IPR027353">
    <property type="entry name" value="NET_dom"/>
</dbReference>
<protein>
    <recommendedName>
        <fullName evidence="2">NET domain-containing protein</fullName>
    </recommendedName>
</protein>
<dbReference type="OrthoDB" id="2416617at2759"/>
<dbReference type="Pfam" id="PF17035">
    <property type="entry name" value="BET"/>
    <property type="match status" value="1"/>
</dbReference>
<proteinExistence type="predicted"/>
<evidence type="ECO:0000313" key="3">
    <source>
        <dbReference type="EMBL" id="ORE08686.1"/>
    </source>
</evidence>
<name>A0A1X0R9N1_RHIZD</name>
<feature type="domain" description="NET" evidence="2">
    <location>
        <begin position="287"/>
        <end position="333"/>
    </location>
</feature>
<feature type="compositionally biased region" description="Basic residues" evidence="1">
    <location>
        <begin position="442"/>
        <end position="458"/>
    </location>
</feature>
<sequence>MGGVTIAHQPVSTTEVVEDNYYPTTDSDTAAENEQYNQLLVAAAAAAAVASNEQWSENLSSVEDLTSEVQELMMRESINSWLQPWMAENAACLAELDNQIYAQSIQLEDLFSQDDMNLSSGMVQQSLYDEMTFAPEDMSLTMSAPTSSASSPNTSAQVSPVVYPLTTDDIQVNIEHDEAIERLDEPINVLKRRRSSTSSDDSTDDDSSSAEEDDDQDDSDSENEDVVIPTTVANLNSRRRMSYSSESDSEDEPTIHRRSRACSPIANPYMYMHKRQIEETLLDRITNSLHPDKLPGILSILASEKPDQQEDEVEIDLSCLAREQLVQILFYVDACIVEQNGGPAVNIDDFVMEKKSSKKNNRPVQEERSRQTKSRRARRPRKPRTKSRAELTEDLDADSSLSEDDCDPLSVDNVVSLGGPISMASLTKKHKSSRPPTSTTKSGRRKASKGGNKHRNRRKSEDDEDVSSSVTVIQDPSSIASSRPKRRAAIHKRRLLEQMLAPSDGESEEDAEDGVLVVYSDEKMDFNVVDNCTIVHSSEPIPVPVKKEDMMAISNNADEEEDEEIDILF</sequence>
<dbReference type="InterPro" id="IPR038336">
    <property type="entry name" value="NET_sf"/>
</dbReference>
<feature type="compositionally biased region" description="Basic residues" evidence="1">
    <location>
        <begin position="371"/>
        <end position="386"/>
    </location>
</feature>
<feature type="region of interest" description="Disordered" evidence="1">
    <location>
        <begin position="191"/>
        <end position="258"/>
    </location>
</feature>
<dbReference type="EMBL" id="KV921885">
    <property type="protein sequence ID" value="ORE08686.1"/>
    <property type="molecule type" value="Genomic_DNA"/>
</dbReference>
<dbReference type="Proteomes" id="UP000242414">
    <property type="component" value="Unassembled WGS sequence"/>
</dbReference>
<feature type="compositionally biased region" description="Acidic residues" evidence="1">
    <location>
        <begin position="201"/>
        <end position="225"/>
    </location>
</feature>
<reference evidence="3" key="1">
    <citation type="journal article" date="2016" name="Proc. Natl. Acad. Sci. U.S.A.">
        <title>Lipid metabolic changes in an early divergent fungus govern the establishment of a mutualistic symbiosis with endobacteria.</title>
        <authorList>
            <person name="Lastovetsky O.A."/>
            <person name="Gaspar M.L."/>
            <person name="Mondo S.J."/>
            <person name="LaButti K.M."/>
            <person name="Sandor L."/>
            <person name="Grigoriev I.V."/>
            <person name="Henry S.A."/>
            <person name="Pawlowska T.E."/>
        </authorList>
    </citation>
    <scope>NUCLEOTIDE SEQUENCE [LARGE SCALE GENOMIC DNA]</scope>
    <source>
        <strain evidence="3">ATCC 52814</strain>
    </source>
</reference>
<feature type="compositionally biased region" description="Acidic residues" evidence="1">
    <location>
        <begin position="392"/>
        <end position="407"/>
    </location>
</feature>
<feature type="region of interest" description="Disordered" evidence="1">
    <location>
        <begin position="354"/>
        <end position="487"/>
    </location>
</feature>
<accession>A0A1X0R9N1</accession>
<dbReference type="VEuPathDB" id="FungiDB:BCV72DRAFT_271428"/>
<dbReference type="AlphaFoldDB" id="A0A1X0R9N1"/>
<organism evidence="3">
    <name type="scientific">Rhizopus microsporus var. microsporus</name>
    <dbReference type="NCBI Taxonomy" id="86635"/>
    <lineage>
        <taxon>Eukaryota</taxon>
        <taxon>Fungi</taxon>
        <taxon>Fungi incertae sedis</taxon>
        <taxon>Mucoromycota</taxon>
        <taxon>Mucoromycotina</taxon>
        <taxon>Mucoromycetes</taxon>
        <taxon>Mucorales</taxon>
        <taxon>Mucorineae</taxon>
        <taxon>Rhizopodaceae</taxon>
        <taxon>Rhizopus</taxon>
    </lineage>
</organism>
<feature type="compositionally biased region" description="Polar residues" evidence="1">
    <location>
        <begin position="471"/>
        <end position="481"/>
    </location>
</feature>
<evidence type="ECO:0000256" key="1">
    <source>
        <dbReference type="SAM" id="MobiDB-lite"/>
    </source>
</evidence>
<gene>
    <name evidence="3" type="ORF">BCV72DRAFT_271428</name>
</gene>
<evidence type="ECO:0000259" key="2">
    <source>
        <dbReference type="Pfam" id="PF17035"/>
    </source>
</evidence>
<dbReference type="Gene3D" id="1.20.1270.220">
    <property type="match status" value="1"/>
</dbReference>